<accession>A0A830E5T3</accession>
<evidence type="ECO:0000256" key="6">
    <source>
        <dbReference type="ARBA" id="ARBA00023027"/>
    </source>
</evidence>
<feature type="binding site" evidence="12">
    <location>
        <begin position="117"/>
        <end position="120"/>
    </location>
    <ligand>
        <name>NAD(+)</name>
        <dbReference type="ChEBI" id="CHEBI:57540"/>
    </ligand>
</feature>
<keyword evidence="5" id="KW-0560">Oxidoreductase</keyword>
<feature type="binding site" evidence="11">
    <location>
        <position position="122"/>
    </location>
    <ligand>
        <name>glycerol</name>
        <dbReference type="ChEBI" id="CHEBI:17754"/>
    </ligand>
</feature>
<keyword evidence="3 10" id="KW-0479">Metal-binding</keyword>
<dbReference type="InterPro" id="IPR032837">
    <property type="entry name" value="G1PDH"/>
</dbReference>
<keyword evidence="4" id="KW-0521">NADP</keyword>
<keyword evidence="1" id="KW-0963">Cytoplasm</keyword>
<protein>
    <submittedName>
        <fullName evidence="14">NAD(P)-dependent glycerol-1-phosphate dehydrogenase</fullName>
    </submittedName>
</protein>
<dbReference type="RefSeq" id="WP_054843323.1">
    <property type="nucleotide sequence ID" value="NZ_AP026830.1"/>
</dbReference>
<dbReference type="EMBL" id="BMNM01000002">
    <property type="protein sequence ID" value="GGI73009.1"/>
    <property type="molecule type" value="Genomic_DNA"/>
</dbReference>
<keyword evidence="16" id="KW-1185">Reference proteome</keyword>
<dbReference type="PIRSF" id="PIRSF000112">
    <property type="entry name" value="Glycerol_dehydrogenase"/>
    <property type="match status" value="1"/>
</dbReference>
<dbReference type="SUPFAM" id="SSF56796">
    <property type="entry name" value="Dehydroquinate synthase-like"/>
    <property type="match status" value="1"/>
</dbReference>
<dbReference type="GeneID" id="76206069"/>
<evidence type="ECO:0000256" key="11">
    <source>
        <dbReference type="PIRSR" id="PIRSR000112-2"/>
    </source>
</evidence>
<dbReference type="PANTHER" id="PTHR43616:SF5">
    <property type="entry name" value="GLYCEROL DEHYDROGENASE 1"/>
    <property type="match status" value="1"/>
</dbReference>
<evidence type="ECO:0000313" key="13">
    <source>
        <dbReference type="EMBL" id="BDR91421.1"/>
    </source>
</evidence>
<comment type="cofactor">
    <cofactor evidence="10">
        <name>Zn(2+)</name>
        <dbReference type="ChEBI" id="CHEBI:29105"/>
    </cofactor>
    <text evidence="10">Binds 1 zinc ion per subunit.</text>
</comment>
<dbReference type="Proteomes" id="UP000657075">
    <property type="component" value="Unassembled WGS sequence"/>
</dbReference>
<reference evidence="13" key="4">
    <citation type="journal article" date="2023" name="Microbiol. Resour. Announc.">
        <title>Complete Genome Sequence of Vulcanisaeta souniana Strain IC-059, a Hyperthermophilic Archaeon Isolated from Hot Spring Water in Japan.</title>
        <authorList>
            <person name="Kato S."/>
            <person name="Itoh T."/>
            <person name="Wu L."/>
            <person name="Ma J."/>
            <person name="Ohkuma M."/>
        </authorList>
    </citation>
    <scope>NUCLEOTIDE SEQUENCE</scope>
    <source>
        <strain evidence="13">JCM 11219</strain>
    </source>
</reference>
<evidence type="ECO:0000256" key="7">
    <source>
        <dbReference type="ARBA" id="ARBA00023098"/>
    </source>
</evidence>
<dbReference type="Proteomes" id="UP001060771">
    <property type="component" value="Chromosome"/>
</dbReference>
<keyword evidence="2" id="KW-0444">Lipid biosynthesis</keyword>
<evidence type="ECO:0000256" key="1">
    <source>
        <dbReference type="ARBA" id="ARBA00022490"/>
    </source>
</evidence>
<dbReference type="InterPro" id="IPR016205">
    <property type="entry name" value="Glycerol_DH"/>
</dbReference>
<evidence type="ECO:0000256" key="9">
    <source>
        <dbReference type="ARBA" id="ARBA00023264"/>
    </source>
</evidence>
<keyword evidence="9" id="KW-1208">Phospholipid metabolism</keyword>
<keyword evidence="6 12" id="KW-0520">NAD</keyword>
<evidence type="ECO:0000256" key="12">
    <source>
        <dbReference type="PIRSR" id="PIRSR000112-3"/>
    </source>
</evidence>
<dbReference type="EMBL" id="AP026830">
    <property type="protein sequence ID" value="BDR91421.1"/>
    <property type="molecule type" value="Genomic_DNA"/>
</dbReference>
<name>A0A830E5T3_9CREN</name>
<evidence type="ECO:0000256" key="2">
    <source>
        <dbReference type="ARBA" id="ARBA00022516"/>
    </source>
</evidence>
<organism evidence="14 15">
    <name type="scientific">Vulcanisaeta souniana JCM 11219</name>
    <dbReference type="NCBI Taxonomy" id="1293586"/>
    <lineage>
        <taxon>Archaea</taxon>
        <taxon>Thermoproteota</taxon>
        <taxon>Thermoprotei</taxon>
        <taxon>Thermoproteales</taxon>
        <taxon>Thermoproteaceae</taxon>
        <taxon>Vulcanisaeta</taxon>
    </lineage>
</organism>
<feature type="binding site" evidence="12">
    <location>
        <position position="126"/>
    </location>
    <ligand>
        <name>NAD(+)</name>
        <dbReference type="ChEBI" id="CHEBI:57540"/>
    </ligand>
</feature>
<feature type="binding site" evidence="12">
    <location>
        <begin position="95"/>
        <end position="99"/>
    </location>
    <ligand>
        <name>NAD(+)</name>
        <dbReference type="ChEBI" id="CHEBI:57540"/>
    </ligand>
</feature>
<evidence type="ECO:0000256" key="10">
    <source>
        <dbReference type="PIRSR" id="PIRSR000112-1"/>
    </source>
</evidence>
<dbReference type="Pfam" id="PF13685">
    <property type="entry name" value="Fe-ADH_2"/>
    <property type="match status" value="1"/>
</dbReference>
<evidence type="ECO:0000256" key="8">
    <source>
        <dbReference type="ARBA" id="ARBA00023209"/>
    </source>
</evidence>
<keyword evidence="8" id="KW-0594">Phospholipid biosynthesis</keyword>
<reference evidence="16" key="3">
    <citation type="submission" date="2022-09" db="EMBL/GenBank/DDBJ databases">
        <title>Complete genome sequence of Vulcanisaeta souniana.</title>
        <authorList>
            <person name="Kato S."/>
            <person name="Itoh T."/>
            <person name="Ohkuma M."/>
        </authorList>
    </citation>
    <scope>NUCLEOTIDE SEQUENCE [LARGE SCALE GENOMIC DNA]</scope>
    <source>
        <strain evidence="16">JCM 11219</strain>
    </source>
</reference>
<reference evidence="14" key="1">
    <citation type="journal article" date="2014" name="Int. J. Syst. Evol. Microbiol.">
        <title>Complete genome sequence of Corynebacterium casei LMG S-19264T (=DSM 44701T), isolated from a smear-ripened cheese.</title>
        <authorList>
            <consortium name="US DOE Joint Genome Institute (JGI-PGF)"/>
            <person name="Walter F."/>
            <person name="Albersmeier A."/>
            <person name="Kalinowski J."/>
            <person name="Ruckert C."/>
        </authorList>
    </citation>
    <scope>NUCLEOTIDE SEQUENCE</scope>
    <source>
        <strain evidence="14">JCM 11219</strain>
    </source>
</reference>
<reference evidence="14" key="2">
    <citation type="submission" date="2020-09" db="EMBL/GenBank/DDBJ databases">
        <authorList>
            <person name="Sun Q."/>
            <person name="Ohkuma M."/>
        </authorList>
    </citation>
    <scope>NUCLEOTIDE SEQUENCE</scope>
    <source>
        <strain evidence="14">JCM 11219</strain>
    </source>
</reference>
<sequence length="349" mass="38019">MRVIKLSINMAVGLGSLSEIVQIFEEIAFPRSAVLVTGPNTLKIAGNYVADKLVDAGYSIDVKIVEGGAIAENADSLLEYVRKSGFSGIIGVGGGSIIDIVKYVGANLNLKVASIPTTLSSDAIATPFSVLWRGGKSQAIRTMSPNIIIGDYSILMNEPHRYVAAGFGDMIAKYTSLHDWWLAYWLGDEPYLDFAAQLANGTTELLIKRANNIAKQDYMGIETLFYAEVLDGYLMELANTTRVAAGSEHLIAFAIENLTGKGLHGEQVGIGTIISAYLQSRDWRLVKDLLSRVGAPTTIDELGITKEEMIKALQVAPQMRNWYTILGTRGLSEVKAERLLRYTGILRSH</sequence>
<gene>
    <name evidence="14" type="ORF">GCM10007112_07350</name>
    <name evidence="13" type="ORF">Vsou_05140</name>
</gene>
<keyword evidence="7" id="KW-0443">Lipid metabolism</keyword>
<evidence type="ECO:0000313" key="15">
    <source>
        <dbReference type="Proteomes" id="UP000657075"/>
    </source>
</evidence>
<proteinExistence type="predicted"/>
<evidence type="ECO:0000256" key="3">
    <source>
        <dbReference type="ARBA" id="ARBA00022723"/>
    </source>
</evidence>
<keyword evidence="10" id="KW-0862">Zinc</keyword>
<evidence type="ECO:0000313" key="14">
    <source>
        <dbReference type="EMBL" id="GGI73009.1"/>
    </source>
</evidence>
<dbReference type="AlphaFoldDB" id="A0A830E5T3"/>
<evidence type="ECO:0000256" key="5">
    <source>
        <dbReference type="ARBA" id="ARBA00023002"/>
    </source>
</evidence>
<dbReference type="GO" id="GO:0016614">
    <property type="term" value="F:oxidoreductase activity, acting on CH-OH group of donors"/>
    <property type="evidence" value="ECO:0007669"/>
    <property type="project" value="InterPro"/>
</dbReference>
<feature type="binding site" evidence="10">
    <location>
        <position position="264"/>
    </location>
    <ligand>
        <name>glycerol</name>
        <dbReference type="ChEBI" id="CHEBI:17754"/>
    </ligand>
</feature>
<dbReference type="GO" id="GO:0008654">
    <property type="term" value="P:phospholipid biosynthetic process"/>
    <property type="evidence" value="ECO:0007669"/>
    <property type="project" value="UniProtKB-KW"/>
</dbReference>
<dbReference type="OrthoDB" id="8656at2157"/>
<dbReference type="Gene3D" id="1.20.1090.10">
    <property type="entry name" value="Dehydroquinate synthase-like - alpha domain"/>
    <property type="match status" value="1"/>
</dbReference>
<dbReference type="Gene3D" id="3.40.50.1970">
    <property type="match status" value="1"/>
</dbReference>
<feature type="binding site" evidence="10">
    <location>
        <position position="169"/>
    </location>
    <ligand>
        <name>glycerol</name>
        <dbReference type="ChEBI" id="CHEBI:17754"/>
    </ligand>
</feature>
<feature type="binding site" evidence="10">
    <location>
        <position position="249"/>
    </location>
    <ligand>
        <name>glycerol</name>
        <dbReference type="ChEBI" id="CHEBI:17754"/>
    </ligand>
</feature>
<dbReference type="GO" id="GO:0046872">
    <property type="term" value="F:metal ion binding"/>
    <property type="evidence" value="ECO:0007669"/>
    <property type="project" value="UniProtKB-KW"/>
</dbReference>
<evidence type="ECO:0000313" key="16">
    <source>
        <dbReference type="Proteomes" id="UP001060771"/>
    </source>
</evidence>
<evidence type="ECO:0000256" key="4">
    <source>
        <dbReference type="ARBA" id="ARBA00022857"/>
    </source>
</evidence>
<dbReference type="PANTHER" id="PTHR43616">
    <property type="entry name" value="GLYCEROL DEHYDROGENASE"/>
    <property type="match status" value="1"/>
</dbReference>